<evidence type="ECO:0000259" key="7">
    <source>
        <dbReference type="PROSITE" id="PS50067"/>
    </source>
</evidence>
<keyword evidence="3 4" id="KW-0505">Motor protein</keyword>
<evidence type="ECO:0000256" key="5">
    <source>
        <dbReference type="SAM" id="Coils"/>
    </source>
</evidence>
<keyword evidence="9" id="KW-1185">Reference proteome</keyword>
<dbReference type="PANTHER" id="PTHR47969">
    <property type="entry name" value="CHROMOSOME-ASSOCIATED KINESIN KIF4A-RELATED"/>
    <property type="match status" value="1"/>
</dbReference>
<dbReference type="CDD" id="cd00106">
    <property type="entry name" value="KISc"/>
    <property type="match status" value="1"/>
</dbReference>
<keyword evidence="1 3" id="KW-0547">Nucleotide-binding</keyword>
<dbReference type="SMART" id="SM00129">
    <property type="entry name" value="KISc"/>
    <property type="match status" value="1"/>
</dbReference>
<dbReference type="FunFam" id="3.40.850.10:FF:000080">
    <property type="entry name" value="Kinesin-like protein"/>
    <property type="match status" value="1"/>
</dbReference>
<protein>
    <recommendedName>
        <fullName evidence="4">Kinesin-like protein</fullName>
    </recommendedName>
</protein>
<comment type="caution">
    <text evidence="8">The sequence shown here is derived from an EMBL/GenBank/DDBJ whole genome shotgun (WGS) entry which is preliminary data.</text>
</comment>
<dbReference type="SUPFAM" id="SSF52540">
    <property type="entry name" value="P-loop containing nucleoside triphosphate hydrolases"/>
    <property type="match status" value="1"/>
</dbReference>
<dbReference type="GO" id="GO:0005874">
    <property type="term" value="C:microtubule"/>
    <property type="evidence" value="ECO:0007669"/>
    <property type="project" value="UniProtKB-KW"/>
</dbReference>
<proteinExistence type="inferred from homology"/>
<gene>
    <name evidence="8" type="ORF">ECRASSUSDP1_LOCUS584</name>
</gene>
<dbReference type="GO" id="GO:0005875">
    <property type="term" value="C:microtubule associated complex"/>
    <property type="evidence" value="ECO:0007669"/>
    <property type="project" value="TreeGrafter"/>
</dbReference>
<dbReference type="GO" id="GO:0005524">
    <property type="term" value="F:ATP binding"/>
    <property type="evidence" value="ECO:0007669"/>
    <property type="project" value="UniProtKB-UniRule"/>
</dbReference>
<dbReference type="GO" id="GO:0007018">
    <property type="term" value="P:microtubule-based movement"/>
    <property type="evidence" value="ECO:0007669"/>
    <property type="project" value="InterPro"/>
</dbReference>
<organism evidence="8 9">
    <name type="scientific">Euplotes crassus</name>
    <dbReference type="NCBI Taxonomy" id="5936"/>
    <lineage>
        <taxon>Eukaryota</taxon>
        <taxon>Sar</taxon>
        <taxon>Alveolata</taxon>
        <taxon>Ciliophora</taxon>
        <taxon>Intramacronucleata</taxon>
        <taxon>Spirotrichea</taxon>
        <taxon>Hypotrichia</taxon>
        <taxon>Euplotida</taxon>
        <taxon>Euplotidae</taxon>
        <taxon>Moneuplotes</taxon>
    </lineage>
</organism>
<feature type="compositionally biased region" description="Low complexity" evidence="6">
    <location>
        <begin position="568"/>
        <end position="584"/>
    </location>
</feature>
<dbReference type="Pfam" id="PF00225">
    <property type="entry name" value="Kinesin"/>
    <property type="match status" value="1"/>
</dbReference>
<dbReference type="Proteomes" id="UP001295684">
    <property type="component" value="Unassembled WGS sequence"/>
</dbReference>
<dbReference type="PRINTS" id="PR00380">
    <property type="entry name" value="KINESINHEAVY"/>
</dbReference>
<evidence type="ECO:0000313" key="8">
    <source>
        <dbReference type="EMBL" id="CAI2359296.1"/>
    </source>
</evidence>
<keyword evidence="5" id="KW-0175">Coiled coil</keyword>
<evidence type="ECO:0000256" key="4">
    <source>
        <dbReference type="RuleBase" id="RU000394"/>
    </source>
</evidence>
<dbReference type="InterPro" id="IPR019821">
    <property type="entry name" value="Kinesin_motor_CS"/>
</dbReference>
<dbReference type="InterPro" id="IPR036961">
    <property type="entry name" value="Kinesin_motor_dom_sf"/>
</dbReference>
<feature type="binding site" evidence="3">
    <location>
        <begin position="131"/>
        <end position="138"/>
    </location>
    <ligand>
        <name>ATP</name>
        <dbReference type="ChEBI" id="CHEBI:30616"/>
    </ligand>
</feature>
<evidence type="ECO:0000256" key="1">
    <source>
        <dbReference type="ARBA" id="ARBA00022741"/>
    </source>
</evidence>
<evidence type="ECO:0000256" key="6">
    <source>
        <dbReference type="SAM" id="MobiDB-lite"/>
    </source>
</evidence>
<keyword evidence="2 3" id="KW-0067">ATP-binding</keyword>
<dbReference type="PANTHER" id="PTHR47969:SF33">
    <property type="entry name" value="KINESIN-LIKE PROTEIN"/>
    <property type="match status" value="1"/>
</dbReference>
<dbReference type="InterPro" id="IPR027417">
    <property type="entry name" value="P-loop_NTPase"/>
</dbReference>
<dbReference type="InterPro" id="IPR001752">
    <property type="entry name" value="Kinesin_motor_dom"/>
</dbReference>
<dbReference type="EMBL" id="CAMPGE010000548">
    <property type="protein sequence ID" value="CAI2359296.1"/>
    <property type="molecule type" value="Genomic_DNA"/>
</dbReference>
<feature type="region of interest" description="Disordered" evidence="6">
    <location>
        <begin position="668"/>
        <end position="698"/>
    </location>
</feature>
<feature type="region of interest" description="Disordered" evidence="6">
    <location>
        <begin position="1"/>
        <end position="50"/>
    </location>
</feature>
<dbReference type="AlphaFoldDB" id="A0AAD1X6B7"/>
<feature type="coiled-coil region" evidence="5">
    <location>
        <begin position="506"/>
        <end position="533"/>
    </location>
</feature>
<accession>A0AAD1X6B7</accession>
<comment type="similarity">
    <text evidence="3 4">Belongs to the TRAFAC class myosin-kinesin ATPase superfamily. Kinesin family.</text>
</comment>
<dbReference type="PROSITE" id="PS50067">
    <property type="entry name" value="KINESIN_MOTOR_2"/>
    <property type="match status" value="1"/>
</dbReference>
<dbReference type="InterPro" id="IPR027640">
    <property type="entry name" value="Kinesin-like_fam"/>
</dbReference>
<keyword evidence="4" id="KW-0493">Microtubule</keyword>
<dbReference type="GO" id="GO:0007052">
    <property type="term" value="P:mitotic spindle organization"/>
    <property type="evidence" value="ECO:0007669"/>
    <property type="project" value="TreeGrafter"/>
</dbReference>
<feature type="region of interest" description="Disordered" evidence="6">
    <location>
        <begin position="563"/>
        <end position="584"/>
    </location>
</feature>
<reference evidence="8" key="1">
    <citation type="submission" date="2023-07" db="EMBL/GenBank/DDBJ databases">
        <authorList>
            <consortium name="AG Swart"/>
            <person name="Singh M."/>
            <person name="Singh A."/>
            <person name="Seah K."/>
            <person name="Emmerich C."/>
        </authorList>
    </citation>
    <scope>NUCLEOTIDE SEQUENCE</scope>
    <source>
        <strain evidence="8">DP1</strain>
    </source>
</reference>
<dbReference type="Gene3D" id="3.40.850.10">
    <property type="entry name" value="Kinesin motor domain"/>
    <property type="match status" value="1"/>
</dbReference>
<dbReference type="GO" id="GO:0051231">
    <property type="term" value="P:spindle elongation"/>
    <property type="evidence" value="ECO:0007669"/>
    <property type="project" value="TreeGrafter"/>
</dbReference>
<dbReference type="PROSITE" id="PS00411">
    <property type="entry name" value="KINESIN_MOTOR_1"/>
    <property type="match status" value="1"/>
</dbReference>
<evidence type="ECO:0000313" key="9">
    <source>
        <dbReference type="Proteomes" id="UP001295684"/>
    </source>
</evidence>
<sequence>MDKKSKASKKPFAYKSQGQNSIPQRSEVAYSPGSETSSVRSSDGGMSGERVKVAVRIRPLMKHEKGHKNNIETENMKKIYFKSADSNTRAYRFNAVLPCETTQDQVFENCNIGGLIDSAMDGYSATIFAYGQTGSGKTYTMAGDEKRLGVEEWKSHEGEGIIPRCVNYMWQQMTNRNEQFYVKASFAEIYKEQIQDLLNPSSGILHCRWNAQNGFFVEDLVVVECTTKYDLLAVLHEGIKNRKTGYHNLNPDSSRSHSILTVYLISETKNDHDIYKKYGKISFVDLAGSERLKETESKGEMLKETGNINKSLFILGKVISCLSDRKGYSNAHIPYRDSKLTMLLMDSLGGSSKALMIACISPSEVYTDETQSTLNYATRTMNIKNKPVIRMDAKEQVKFNLKREVQLLRLQNNFLKQELCKLTGESHIEVPDVSELNHLVGGSLPTMEGGMLPSIHRGKDRGQISQSFDSKSMMSDKPSKMLKNGKSGFAMMSRDFEAETKGKEDIQELDGELALLRQENAQMRYQRELMNREFETMMYENNGLYSKLANLEKVFIGESITSEMGENGDVSDSDGSSSSKRYSHSLLVSENNELRARIENVEQEKIDLKGTLIQIEGEHTPSTRSTREESNDYDPQNVRNALHIKQVKSDLEEQIQLAQSRVNQITEKLLDSYPKPSSSSSKKSSSSSYMRFKKSMNK</sequence>
<feature type="domain" description="Kinesin motor" evidence="7">
    <location>
        <begin position="50"/>
        <end position="383"/>
    </location>
</feature>
<dbReference type="GO" id="GO:0008017">
    <property type="term" value="F:microtubule binding"/>
    <property type="evidence" value="ECO:0007669"/>
    <property type="project" value="InterPro"/>
</dbReference>
<feature type="region of interest" description="Disordered" evidence="6">
    <location>
        <begin position="612"/>
        <end position="638"/>
    </location>
</feature>
<evidence type="ECO:0000256" key="3">
    <source>
        <dbReference type="PROSITE-ProRule" id="PRU00283"/>
    </source>
</evidence>
<dbReference type="GO" id="GO:0003777">
    <property type="term" value="F:microtubule motor activity"/>
    <property type="evidence" value="ECO:0007669"/>
    <property type="project" value="InterPro"/>
</dbReference>
<feature type="compositionally biased region" description="Basic and acidic residues" evidence="6">
    <location>
        <begin position="616"/>
        <end position="630"/>
    </location>
</feature>
<evidence type="ECO:0000256" key="2">
    <source>
        <dbReference type="ARBA" id="ARBA00022840"/>
    </source>
</evidence>
<feature type="compositionally biased region" description="Low complexity" evidence="6">
    <location>
        <begin position="672"/>
        <end position="689"/>
    </location>
</feature>
<name>A0AAD1X6B7_EUPCR</name>